<reference evidence="2" key="1">
    <citation type="journal article" date="2019" name="Int. J. Syst. Evol. Microbiol.">
        <title>The Global Catalogue of Microorganisms (GCM) 10K type strain sequencing project: providing services to taxonomists for standard genome sequencing and annotation.</title>
        <authorList>
            <consortium name="The Broad Institute Genomics Platform"/>
            <consortium name="The Broad Institute Genome Sequencing Center for Infectious Disease"/>
            <person name="Wu L."/>
            <person name="Ma J."/>
        </authorList>
    </citation>
    <scope>NUCLEOTIDE SEQUENCE [LARGE SCALE GENOMIC DNA]</scope>
    <source>
        <strain evidence="2">JCM 15974</strain>
    </source>
</reference>
<accession>A0ABP3TKP0</accession>
<evidence type="ECO:0000313" key="1">
    <source>
        <dbReference type="EMBL" id="GAA0711048.1"/>
    </source>
</evidence>
<evidence type="ECO:0000313" key="2">
    <source>
        <dbReference type="Proteomes" id="UP001501758"/>
    </source>
</evidence>
<comment type="caution">
    <text evidence="1">The sequence shown here is derived from an EMBL/GenBank/DDBJ whole genome shotgun (WGS) entry which is preliminary data.</text>
</comment>
<organism evidence="1 2">
    <name type="scientific">Aquimarina litoralis</name>
    <dbReference type="NCBI Taxonomy" id="584605"/>
    <lineage>
        <taxon>Bacteria</taxon>
        <taxon>Pseudomonadati</taxon>
        <taxon>Bacteroidota</taxon>
        <taxon>Flavobacteriia</taxon>
        <taxon>Flavobacteriales</taxon>
        <taxon>Flavobacteriaceae</taxon>
        <taxon>Aquimarina</taxon>
    </lineage>
</organism>
<keyword evidence="2" id="KW-1185">Reference proteome</keyword>
<dbReference type="EMBL" id="BAAAGE010000001">
    <property type="protein sequence ID" value="GAA0711048.1"/>
    <property type="molecule type" value="Genomic_DNA"/>
</dbReference>
<dbReference type="Proteomes" id="UP001501758">
    <property type="component" value="Unassembled WGS sequence"/>
</dbReference>
<dbReference type="RefSeq" id="WP_343909310.1">
    <property type="nucleotide sequence ID" value="NZ_BAAAGE010000001.1"/>
</dbReference>
<protein>
    <recommendedName>
        <fullName evidence="3">Por secretion system C-terminal sorting domain-containing protein</fullName>
    </recommendedName>
</protein>
<gene>
    <name evidence="1" type="ORF">GCM10009430_00250</name>
</gene>
<evidence type="ECO:0008006" key="3">
    <source>
        <dbReference type="Google" id="ProtNLM"/>
    </source>
</evidence>
<proteinExistence type="predicted"/>
<name>A0ABP3TKP0_9FLAO</name>
<sequence length="410" mass="46775">MKLNIYPYLLVAIVLVFGFTIHTTHTHTVMDKEIVLFDAKDEYTAGEEIVLKFKYDTIENLVLAIQSSYGTTLLTPEKQHDFVVFKIPEFVSKKRGILNYDLVKNKKNIYTGECYITAMTDIKEPLESYLGPPSITAGGTDYSMLSIIASDRYDNPVKDSTLIVVKHQFLDKEIDDDIYSKDFIVWKNIFSYEKSGRILVSANLDSIPSKEFSLDVFPSQGQDFELFVNTKHNYADGNQIAEFFTSTIKDEFGNIISDGRIVEFSILKDNKERLRTSGTTIDGVARGFMVHPDQKSIWNAQAFIPEMAESNSIELDFEAAVSDYKVIFKEQNRTIEIGPIVSFMDQIIPDGALITLDIYQNDQLIEKLTEFSSKGFVNFHLSEDFFPKGIYTLEIKGMGVHKKYDRIELE</sequence>